<evidence type="ECO:0000313" key="4">
    <source>
        <dbReference type="Proteomes" id="UP000264541"/>
    </source>
</evidence>
<evidence type="ECO:0000313" key="3">
    <source>
        <dbReference type="EMBL" id="RFU70901.1"/>
    </source>
</evidence>
<gene>
    <name evidence="3" type="ORF">D0469_02805</name>
</gene>
<comment type="caution">
    <text evidence="3">The sequence shown here is derived from an EMBL/GenBank/DDBJ whole genome shotgun (WGS) entry which is preliminary data.</text>
</comment>
<dbReference type="OrthoDB" id="2454096at2"/>
<evidence type="ECO:0000256" key="1">
    <source>
        <dbReference type="SAM" id="Phobius"/>
    </source>
</evidence>
<dbReference type="EMBL" id="QVTE01000008">
    <property type="protein sequence ID" value="RFU70901.1"/>
    <property type="molecule type" value="Genomic_DNA"/>
</dbReference>
<dbReference type="Proteomes" id="UP000264541">
    <property type="component" value="Unassembled WGS sequence"/>
</dbReference>
<dbReference type="RefSeq" id="WP_117325129.1">
    <property type="nucleotide sequence ID" value="NZ_QVTE01000008.1"/>
</dbReference>
<keyword evidence="1" id="KW-0472">Membrane</keyword>
<feature type="domain" description="DUF1468" evidence="2">
    <location>
        <begin position="7"/>
        <end position="142"/>
    </location>
</feature>
<feature type="transmembrane region" description="Helical" evidence="1">
    <location>
        <begin position="7"/>
        <end position="24"/>
    </location>
</feature>
<keyword evidence="1" id="KW-1133">Transmembrane helix</keyword>
<protein>
    <submittedName>
        <fullName evidence="3">Tripartite tricarboxylate transporter TctB family protein</fullName>
    </submittedName>
</protein>
<feature type="transmembrane region" description="Helical" evidence="1">
    <location>
        <begin position="78"/>
        <end position="109"/>
    </location>
</feature>
<accession>A0A372LRT0</accession>
<name>A0A372LRT0_9BACI</name>
<keyword evidence="4" id="KW-1185">Reference proteome</keyword>
<keyword evidence="1" id="KW-0812">Transmembrane</keyword>
<organism evidence="3 4">
    <name type="scientific">Peribacillus saganii</name>
    <dbReference type="NCBI Taxonomy" id="2303992"/>
    <lineage>
        <taxon>Bacteria</taxon>
        <taxon>Bacillati</taxon>
        <taxon>Bacillota</taxon>
        <taxon>Bacilli</taxon>
        <taxon>Bacillales</taxon>
        <taxon>Bacillaceae</taxon>
        <taxon>Peribacillus</taxon>
    </lineage>
</organism>
<proteinExistence type="predicted"/>
<sequence length="148" mass="16935">MRKAGVWSSIVVMLFSGIFLYQSMKVDYEGPLGFGPGFFPLWLSVILLVLSIFYFVLSLKEDIHIRDIFPKGRSLHDFLFIILSMILFVLLLERTGFVIAGTLSLILLLFRTFKWYHSIWISIGITAVVFFIFAKLLAIPLPVNALGW</sequence>
<feature type="transmembrane region" description="Helical" evidence="1">
    <location>
        <begin position="115"/>
        <end position="138"/>
    </location>
</feature>
<dbReference type="AlphaFoldDB" id="A0A372LRT0"/>
<reference evidence="3 4" key="1">
    <citation type="submission" date="2018-08" db="EMBL/GenBank/DDBJ databases">
        <title>Bacillus chawlae sp. nov., Bacillus glennii sp. nov., and Bacillus saganii sp. nov. Isolated from the Vehicle Assembly Building at Kennedy Space Center where the Viking Spacecraft were Assembled.</title>
        <authorList>
            <person name="Seuylemezian A."/>
            <person name="Vaishampayan P."/>
        </authorList>
    </citation>
    <scope>NUCLEOTIDE SEQUENCE [LARGE SCALE GENOMIC DNA]</scope>
    <source>
        <strain evidence="3 4">V47-23a</strain>
    </source>
</reference>
<evidence type="ECO:0000259" key="2">
    <source>
        <dbReference type="Pfam" id="PF07331"/>
    </source>
</evidence>
<dbReference type="Pfam" id="PF07331">
    <property type="entry name" value="TctB"/>
    <property type="match status" value="1"/>
</dbReference>
<feature type="transmembrane region" description="Helical" evidence="1">
    <location>
        <begin position="39"/>
        <end position="57"/>
    </location>
</feature>
<dbReference type="InterPro" id="IPR009936">
    <property type="entry name" value="DUF1468"/>
</dbReference>